<keyword evidence="3" id="KW-1185">Reference proteome</keyword>
<name>A0ABS5VLE0_9BACT</name>
<dbReference type="Proteomes" id="UP000772618">
    <property type="component" value="Unassembled WGS sequence"/>
</dbReference>
<dbReference type="EMBL" id="JAHESD010000004">
    <property type="protein sequence ID" value="MBT1702270.1"/>
    <property type="molecule type" value="Genomic_DNA"/>
</dbReference>
<organism evidence="2 3">
    <name type="scientific">Chryseosolibacter indicus</name>
    <dbReference type="NCBI Taxonomy" id="2782351"/>
    <lineage>
        <taxon>Bacteria</taxon>
        <taxon>Pseudomonadati</taxon>
        <taxon>Bacteroidota</taxon>
        <taxon>Cytophagia</taxon>
        <taxon>Cytophagales</taxon>
        <taxon>Chryseotaleaceae</taxon>
        <taxon>Chryseosolibacter</taxon>
    </lineage>
</organism>
<feature type="transmembrane region" description="Helical" evidence="1">
    <location>
        <begin position="20"/>
        <end position="39"/>
    </location>
</feature>
<keyword evidence="1" id="KW-0812">Transmembrane</keyword>
<accession>A0ABS5VLE0</accession>
<comment type="caution">
    <text evidence="2">The sequence shown here is derived from an EMBL/GenBank/DDBJ whole genome shotgun (WGS) entry which is preliminary data.</text>
</comment>
<evidence type="ECO:0000256" key="1">
    <source>
        <dbReference type="SAM" id="Phobius"/>
    </source>
</evidence>
<reference evidence="2 3" key="1">
    <citation type="submission" date="2021-05" db="EMBL/GenBank/DDBJ databases">
        <title>A Polyphasic approach of four new species of the genus Ohtaekwangia: Ohtaekwangia histidinii sp. nov., Ohtaekwangia cretensis sp. nov., Ohtaekwangia indiensis sp. nov., Ohtaekwangia reichenbachii sp. nov. from diverse environment.</title>
        <authorList>
            <person name="Octaviana S."/>
        </authorList>
    </citation>
    <scope>NUCLEOTIDE SEQUENCE [LARGE SCALE GENOMIC DNA]</scope>
    <source>
        <strain evidence="2 3">PWU20</strain>
    </source>
</reference>
<keyword evidence="1" id="KW-1133">Transmembrane helix</keyword>
<evidence type="ECO:0000313" key="3">
    <source>
        <dbReference type="Proteomes" id="UP000772618"/>
    </source>
</evidence>
<sequence>MLFVNPIEVKHRITYKEITMAIGIVVAVVVVMLTLWIKLPQPESATAPNKPTLLKSAVSKVVIHSASELISLKKFPFNL</sequence>
<proteinExistence type="predicted"/>
<protein>
    <submittedName>
        <fullName evidence="2">Uncharacterized protein</fullName>
    </submittedName>
</protein>
<keyword evidence="1" id="KW-0472">Membrane</keyword>
<evidence type="ECO:0000313" key="2">
    <source>
        <dbReference type="EMBL" id="MBT1702270.1"/>
    </source>
</evidence>
<gene>
    <name evidence="2" type="ORF">KK060_03210</name>
</gene>